<accession>A0ABY7WRS3</accession>
<proteinExistence type="inferred from homology"/>
<dbReference type="Pfam" id="PF00480">
    <property type="entry name" value="ROK"/>
    <property type="match status" value="1"/>
</dbReference>
<dbReference type="InterPro" id="IPR036388">
    <property type="entry name" value="WH-like_DNA-bd_sf"/>
</dbReference>
<evidence type="ECO:0000256" key="2">
    <source>
        <dbReference type="ARBA" id="ARBA00006479"/>
    </source>
</evidence>
<dbReference type="Gene3D" id="1.10.10.10">
    <property type="entry name" value="Winged helix-like DNA-binding domain superfamily/Winged helix DNA-binding domain"/>
    <property type="match status" value="1"/>
</dbReference>
<dbReference type="RefSeq" id="WP_274259857.1">
    <property type="nucleotide sequence ID" value="NZ_CP117884.1"/>
</dbReference>
<keyword evidence="5" id="KW-1185">Reference proteome</keyword>
<dbReference type="SUPFAM" id="SSF46785">
    <property type="entry name" value="Winged helix' DNA-binding domain"/>
    <property type="match status" value="1"/>
</dbReference>
<name>A0ABY7WRS3_9LACO</name>
<comment type="function">
    <text evidence="1">Transcriptional repressor of xylose-utilizing enzymes.</text>
</comment>
<gene>
    <name evidence="4" type="ORF">PQ472_11090</name>
</gene>
<evidence type="ECO:0000256" key="3">
    <source>
        <dbReference type="ARBA" id="ARBA00022629"/>
    </source>
</evidence>
<sequence>MATTKKQHEQLLAILKQVYTHGPVSRVDIAHNTGITQAITGKLVAQLIDEHALQEVGETAPTRPGSGRRRTLLALRGEQSYYIGSELSEWAFTFSLIDNAGKVVRQEHRDIDVSRRAIFINASNYRTLLDDFITECAPYHPVAIGIALPGHFNASSHNIWSSHPLWREFDLKTATANLPLPVFMENNVHCMAIAAHLVGKPHPGDNFTFFHVGRGIFSSYMHNGAIHGADNYIVGEIGHTIVNPAGQLCECGRRGCLQTYSSEGIIIRHAQTLFRSTTQTYLRQIDTDASQITIQDVLRAYSLGDDGVTNILDNAMKYIAQTVNNLSIMLDSQHLVLHGRIFQPESLAKLLTGYIRQNAFLINGTTMQPVTIAPYGLNDGADAAAVMALERRAFVE</sequence>
<dbReference type="InterPro" id="IPR000600">
    <property type="entry name" value="ROK"/>
</dbReference>
<evidence type="ECO:0000313" key="5">
    <source>
        <dbReference type="Proteomes" id="UP001220377"/>
    </source>
</evidence>
<dbReference type="InterPro" id="IPR036390">
    <property type="entry name" value="WH_DNA-bd_sf"/>
</dbReference>
<comment type="similarity">
    <text evidence="2">Belongs to the ROK (NagC/XylR) family.</text>
</comment>
<dbReference type="PANTHER" id="PTHR18964">
    <property type="entry name" value="ROK (REPRESSOR, ORF, KINASE) FAMILY"/>
    <property type="match status" value="1"/>
</dbReference>
<dbReference type="PANTHER" id="PTHR18964:SF149">
    <property type="entry name" value="BIFUNCTIONAL UDP-N-ACETYLGLUCOSAMINE 2-EPIMERASE_N-ACETYLMANNOSAMINE KINASE"/>
    <property type="match status" value="1"/>
</dbReference>
<dbReference type="Gene3D" id="3.30.420.40">
    <property type="match status" value="2"/>
</dbReference>
<evidence type="ECO:0000313" key="4">
    <source>
        <dbReference type="EMBL" id="WDF82421.1"/>
    </source>
</evidence>
<keyword evidence="3" id="KW-0119">Carbohydrate metabolism</keyword>
<dbReference type="SUPFAM" id="SSF53067">
    <property type="entry name" value="Actin-like ATPase domain"/>
    <property type="match status" value="1"/>
</dbReference>
<organism evidence="4 5">
    <name type="scientific">Lacticaseibacillus pabuli</name>
    <dbReference type="NCBI Taxonomy" id="3025672"/>
    <lineage>
        <taxon>Bacteria</taxon>
        <taxon>Bacillati</taxon>
        <taxon>Bacillota</taxon>
        <taxon>Bacilli</taxon>
        <taxon>Lactobacillales</taxon>
        <taxon>Lactobacillaceae</taxon>
        <taxon>Lacticaseibacillus</taxon>
    </lineage>
</organism>
<dbReference type="EMBL" id="CP117884">
    <property type="protein sequence ID" value="WDF82421.1"/>
    <property type="molecule type" value="Genomic_DNA"/>
</dbReference>
<dbReference type="Proteomes" id="UP001220377">
    <property type="component" value="Chromosome"/>
</dbReference>
<reference evidence="4 5" key="1">
    <citation type="submission" date="2023-02" db="EMBL/GenBank/DDBJ databases">
        <title>Genome sequence of Lacticaseibacillus sp. KACC 23028.</title>
        <authorList>
            <person name="Kim S."/>
            <person name="Heo J."/>
            <person name="Kwon S.-W."/>
        </authorList>
    </citation>
    <scope>NUCLEOTIDE SEQUENCE [LARGE SCALE GENOMIC DNA]</scope>
    <source>
        <strain evidence="4 5">KACC 23028</strain>
    </source>
</reference>
<keyword evidence="3" id="KW-0859">Xylose metabolism</keyword>
<protein>
    <submittedName>
        <fullName evidence="4">ROK family protein</fullName>
    </submittedName>
</protein>
<evidence type="ECO:0000256" key="1">
    <source>
        <dbReference type="ARBA" id="ARBA00002486"/>
    </source>
</evidence>
<dbReference type="InterPro" id="IPR043129">
    <property type="entry name" value="ATPase_NBD"/>
</dbReference>